<organism evidence="4">
    <name type="scientific">Arthroderma gypseum (strain ATCC MYA-4604 / CBS 118893)</name>
    <name type="common">Microsporum gypseum</name>
    <dbReference type="NCBI Taxonomy" id="535722"/>
    <lineage>
        <taxon>Eukaryota</taxon>
        <taxon>Fungi</taxon>
        <taxon>Dikarya</taxon>
        <taxon>Ascomycota</taxon>
        <taxon>Pezizomycotina</taxon>
        <taxon>Eurotiomycetes</taxon>
        <taxon>Eurotiomycetidae</taxon>
        <taxon>Onygenales</taxon>
        <taxon>Arthrodermataceae</taxon>
        <taxon>Nannizzia</taxon>
    </lineage>
</organism>
<dbReference type="EMBL" id="DS989827">
    <property type="protein sequence ID" value="EFR03810.1"/>
    <property type="molecule type" value="Genomic_DNA"/>
</dbReference>
<dbReference type="InParanoid" id="E4V195"/>
<reference evidence="4" key="1">
    <citation type="journal article" date="2012" name="MBio">
        <title>Comparative genome analysis of Trichophyton rubrum and related dermatophytes reveals candidate genes involved in infection.</title>
        <authorList>
            <person name="Martinez D.A."/>
            <person name="Oliver B.G."/>
            <person name="Graeser Y."/>
            <person name="Goldberg J.M."/>
            <person name="Li W."/>
            <person name="Martinez-Rossi N.M."/>
            <person name="Monod M."/>
            <person name="Shelest E."/>
            <person name="Barton R.C."/>
            <person name="Birch E."/>
            <person name="Brakhage A.A."/>
            <person name="Chen Z."/>
            <person name="Gurr S.J."/>
            <person name="Heiman D."/>
            <person name="Heitman J."/>
            <person name="Kosti I."/>
            <person name="Rossi A."/>
            <person name="Saif S."/>
            <person name="Samalova M."/>
            <person name="Saunders C.W."/>
            <person name="Shea T."/>
            <person name="Summerbell R.C."/>
            <person name="Xu J."/>
            <person name="Young S."/>
            <person name="Zeng Q."/>
            <person name="Birren B.W."/>
            <person name="Cuomo C.A."/>
            <person name="White T.C."/>
        </authorList>
    </citation>
    <scope>NUCLEOTIDE SEQUENCE [LARGE SCALE GENOMIC DNA]</scope>
    <source>
        <strain evidence="4">ATCC MYA-4604 / CBS 118893</strain>
    </source>
</reference>
<dbReference type="OrthoDB" id="5393115at2759"/>
<feature type="compositionally biased region" description="Basic and acidic residues" evidence="2">
    <location>
        <begin position="140"/>
        <end position="160"/>
    </location>
</feature>
<evidence type="ECO:0000313" key="3">
    <source>
        <dbReference type="EMBL" id="EFR03810.1"/>
    </source>
</evidence>
<dbReference type="HOGENOM" id="CLU_041439_0_0_1"/>
<dbReference type="AlphaFoldDB" id="E4V195"/>
<dbReference type="GeneID" id="10026061"/>
<name>E4V195_ARTGP</name>
<evidence type="ECO:0000256" key="1">
    <source>
        <dbReference type="SAM" id="Coils"/>
    </source>
</evidence>
<evidence type="ECO:0000313" key="4">
    <source>
        <dbReference type="Proteomes" id="UP000002669"/>
    </source>
</evidence>
<feature type="region of interest" description="Disordered" evidence="2">
    <location>
        <begin position="276"/>
        <end position="339"/>
    </location>
</feature>
<dbReference type="VEuPathDB" id="FungiDB:MGYG_06810"/>
<evidence type="ECO:0000256" key="2">
    <source>
        <dbReference type="SAM" id="MobiDB-lite"/>
    </source>
</evidence>
<sequence length="533" mass="59479">MEPQDQSYQQSLAQSRVGGGGGASVRSRSSSVVSTRTGVTITTLQDDTRSVRSMELVVGGRIFHISRDGSRITEHPGLPPYTAAPPEYSFPDTNILSAMQMHELPAPNIPDYDHIAWPENEHDYHQHPVTRQRIPSVSLTEDRTEERSETPRLQDSEHLVAELPGTPVERERRGSGSGSGLVSRAHSFVPGPEKITVVAKRRSVSESNIQANLYPNAHHYNGNSSPNNNNNNNNNNTHYNNNVHRHNFLRRRNGIRLPQLDTGMSFESLRNAIFSAGPSSSPRMTHSAGPSIGGSSADFQNGITHSRGSYSSRNTPTGEQSSVSRGRSPPTSPQAIPTATATAAAIATATATAAATATATRNPLLAIPQGPAMVEEGYADTDEPPAMDTENEVSIHFSRMIRSIDREHRRVLHQKCRELADMRERLNEVDQVYRKELKNREFVIDELRQALTRMESQMDEKIERARNEVEDVWERRWKDQEKLLLDMQRRVSQAELSRIVGRRRGAPARETKLTPVSPVSALEDDEEVERWYN</sequence>
<dbReference type="OMA" id="PRMTHSA"/>
<dbReference type="eggNOG" id="ENOG502RQTN">
    <property type="taxonomic scope" value="Eukaryota"/>
</dbReference>
<feature type="compositionally biased region" description="Polar residues" evidence="2">
    <location>
        <begin position="1"/>
        <end position="14"/>
    </location>
</feature>
<feature type="compositionally biased region" description="Low complexity" evidence="2">
    <location>
        <begin position="24"/>
        <end position="35"/>
    </location>
</feature>
<feature type="region of interest" description="Disordered" evidence="2">
    <location>
        <begin position="213"/>
        <end position="241"/>
    </location>
</feature>
<dbReference type="Proteomes" id="UP000002669">
    <property type="component" value="Unassembled WGS sequence"/>
</dbReference>
<accession>E4V195</accession>
<keyword evidence="4" id="KW-1185">Reference proteome</keyword>
<feature type="region of interest" description="Disordered" evidence="2">
    <location>
        <begin position="1"/>
        <end position="35"/>
    </location>
</feature>
<protein>
    <submittedName>
        <fullName evidence="3">Uncharacterized protein</fullName>
    </submittedName>
</protein>
<dbReference type="RefSeq" id="XP_003170818.1">
    <property type="nucleotide sequence ID" value="XM_003170770.1"/>
</dbReference>
<feature type="coiled-coil region" evidence="1">
    <location>
        <begin position="419"/>
        <end position="468"/>
    </location>
</feature>
<feature type="compositionally biased region" description="Low complexity" evidence="2">
    <location>
        <begin position="218"/>
        <end position="241"/>
    </location>
</feature>
<feature type="compositionally biased region" description="Polar residues" evidence="2">
    <location>
        <begin position="293"/>
        <end position="325"/>
    </location>
</feature>
<gene>
    <name evidence="3" type="ORF">MGYG_06810</name>
</gene>
<feature type="region of interest" description="Disordered" evidence="2">
    <location>
        <begin position="123"/>
        <end position="187"/>
    </location>
</feature>
<keyword evidence="1" id="KW-0175">Coiled coil</keyword>
<proteinExistence type="predicted"/>